<evidence type="ECO:0000313" key="9">
    <source>
        <dbReference type="EMBL" id="SDM90434.1"/>
    </source>
</evidence>
<sequence length="199" mass="21616">MTIFDIFEPIGIFVFAISGAITAVKKHMDIIGVFILASVTALGGGVLRDVIMDRGIPAAFSNYDYYVLILLAVIFISTVGPSLRWPWALTVFDAIGLAVFTVDAGIKAIDMNLNLLAFLFMSVITGVGGGVLRDMLSKEVPVIFRREIYALAALVGAICLWVFTPLINEAAAAYLSVTVILVIRLLAVYYKLDLPRIIN</sequence>
<dbReference type="PANTHER" id="PTHR30506:SF3">
    <property type="entry name" value="UPF0126 INNER MEMBRANE PROTEIN YADS-RELATED"/>
    <property type="match status" value="1"/>
</dbReference>
<comment type="subcellular location">
    <subcellularLocation>
        <location evidence="1">Cell membrane</location>
        <topology evidence="1">Multi-pass membrane protein</topology>
    </subcellularLocation>
</comment>
<feature type="domain" description="Glycine transporter" evidence="8">
    <location>
        <begin position="91"/>
        <end position="164"/>
    </location>
</feature>
<feature type="transmembrane region" description="Helical" evidence="7">
    <location>
        <begin position="173"/>
        <end position="192"/>
    </location>
</feature>
<dbReference type="RefSeq" id="WP_092638606.1">
    <property type="nucleotide sequence ID" value="NZ_FNID01000007.1"/>
</dbReference>
<proteinExistence type="inferred from homology"/>
<evidence type="ECO:0000256" key="1">
    <source>
        <dbReference type="ARBA" id="ARBA00004651"/>
    </source>
</evidence>
<feature type="domain" description="Glycine transporter" evidence="8">
    <location>
        <begin position="6"/>
        <end position="76"/>
    </location>
</feature>
<evidence type="ECO:0000256" key="7">
    <source>
        <dbReference type="SAM" id="Phobius"/>
    </source>
</evidence>
<feature type="transmembrane region" description="Helical" evidence="7">
    <location>
        <begin position="63"/>
        <end position="80"/>
    </location>
</feature>
<dbReference type="EMBL" id="FNID01000007">
    <property type="protein sequence ID" value="SDM90434.1"/>
    <property type="molecule type" value="Genomic_DNA"/>
</dbReference>
<comment type="similarity">
    <text evidence="2">Belongs to the UPF0126 family.</text>
</comment>
<dbReference type="InterPro" id="IPR005115">
    <property type="entry name" value="Gly_transporter"/>
</dbReference>
<dbReference type="OrthoDB" id="9791874at2"/>
<reference evidence="9 10" key="1">
    <citation type="submission" date="2016-10" db="EMBL/GenBank/DDBJ databases">
        <authorList>
            <person name="de Groot N.N."/>
        </authorList>
    </citation>
    <scope>NUCLEOTIDE SEQUENCE [LARGE SCALE GENOMIC DNA]</scope>
    <source>
        <strain evidence="9 10">CGMCC 1.5012</strain>
    </source>
</reference>
<feature type="transmembrane region" description="Helical" evidence="7">
    <location>
        <begin position="31"/>
        <end position="51"/>
    </location>
</feature>
<keyword evidence="4 7" id="KW-0812">Transmembrane</keyword>
<evidence type="ECO:0000256" key="4">
    <source>
        <dbReference type="ARBA" id="ARBA00022692"/>
    </source>
</evidence>
<protein>
    <submittedName>
        <fullName evidence="9">Uncharacterized membrane protein YeiH</fullName>
    </submittedName>
</protein>
<keyword evidence="3" id="KW-1003">Cell membrane</keyword>
<organism evidence="9 10">
    <name type="scientific">Acetanaerobacterium elongatum</name>
    <dbReference type="NCBI Taxonomy" id="258515"/>
    <lineage>
        <taxon>Bacteria</taxon>
        <taxon>Bacillati</taxon>
        <taxon>Bacillota</taxon>
        <taxon>Clostridia</taxon>
        <taxon>Eubacteriales</taxon>
        <taxon>Oscillospiraceae</taxon>
        <taxon>Acetanaerobacterium</taxon>
    </lineage>
</organism>
<feature type="transmembrane region" description="Helical" evidence="7">
    <location>
        <begin position="115"/>
        <end position="136"/>
    </location>
</feature>
<dbReference type="Pfam" id="PF03458">
    <property type="entry name" value="Gly_transporter"/>
    <property type="match status" value="2"/>
</dbReference>
<evidence type="ECO:0000256" key="3">
    <source>
        <dbReference type="ARBA" id="ARBA00022475"/>
    </source>
</evidence>
<evidence type="ECO:0000256" key="5">
    <source>
        <dbReference type="ARBA" id="ARBA00022989"/>
    </source>
</evidence>
<keyword evidence="5 7" id="KW-1133">Transmembrane helix</keyword>
<gene>
    <name evidence="9" type="ORF">SAMN05192585_10757</name>
</gene>
<name>A0A1G9X0X0_9FIRM</name>
<dbReference type="PANTHER" id="PTHR30506">
    <property type="entry name" value="INNER MEMBRANE PROTEIN"/>
    <property type="match status" value="1"/>
</dbReference>
<evidence type="ECO:0000256" key="2">
    <source>
        <dbReference type="ARBA" id="ARBA00008193"/>
    </source>
</evidence>
<feature type="transmembrane region" description="Helical" evidence="7">
    <location>
        <begin position="148"/>
        <end position="167"/>
    </location>
</feature>
<keyword evidence="6 7" id="KW-0472">Membrane</keyword>
<evidence type="ECO:0000256" key="6">
    <source>
        <dbReference type="ARBA" id="ARBA00023136"/>
    </source>
</evidence>
<feature type="transmembrane region" description="Helical" evidence="7">
    <location>
        <begin position="6"/>
        <end position="24"/>
    </location>
</feature>
<dbReference type="STRING" id="258515.SAMN05192585_10757"/>
<evidence type="ECO:0000259" key="8">
    <source>
        <dbReference type="Pfam" id="PF03458"/>
    </source>
</evidence>
<dbReference type="AlphaFoldDB" id="A0A1G9X0X0"/>
<keyword evidence="10" id="KW-1185">Reference proteome</keyword>
<evidence type="ECO:0000313" key="10">
    <source>
        <dbReference type="Proteomes" id="UP000199182"/>
    </source>
</evidence>
<dbReference type="GO" id="GO:0005886">
    <property type="term" value="C:plasma membrane"/>
    <property type="evidence" value="ECO:0007669"/>
    <property type="project" value="UniProtKB-SubCell"/>
</dbReference>
<dbReference type="Proteomes" id="UP000199182">
    <property type="component" value="Unassembled WGS sequence"/>
</dbReference>
<accession>A0A1G9X0X0</accession>